<feature type="non-terminal residue" evidence="4">
    <location>
        <position position="1"/>
    </location>
</feature>
<dbReference type="OrthoDB" id="330499at2759"/>
<reference evidence="4 5" key="1">
    <citation type="submission" date="2015-01" db="EMBL/GenBank/DDBJ databases">
        <title>Evolution of Trichinella species and genotypes.</title>
        <authorList>
            <person name="Korhonen P.K."/>
            <person name="Edoardo P."/>
            <person name="Giuseppe L.R."/>
            <person name="Gasser R.B."/>
        </authorList>
    </citation>
    <scope>NUCLEOTIDE SEQUENCE [LARGE SCALE GENOMIC DNA]</scope>
    <source>
        <strain evidence="4">ISS3</strain>
    </source>
</reference>
<feature type="region of interest" description="Disordered" evidence="2">
    <location>
        <begin position="871"/>
        <end position="994"/>
    </location>
</feature>
<name>A0A0V1BRM6_TRISP</name>
<dbReference type="InterPro" id="IPR055588">
    <property type="entry name" value="DUF7164"/>
</dbReference>
<dbReference type="GO" id="GO:0005523">
    <property type="term" value="F:tropomyosin binding"/>
    <property type="evidence" value="ECO:0007669"/>
    <property type="project" value="TreeGrafter"/>
</dbReference>
<dbReference type="Gene3D" id="1.20.5.350">
    <property type="match status" value="1"/>
</dbReference>
<dbReference type="InterPro" id="IPR001978">
    <property type="entry name" value="Troponin"/>
</dbReference>
<proteinExistence type="inferred from homology"/>
<dbReference type="GO" id="GO:0045214">
    <property type="term" value="P:sarcomere organization"/>
    <property type="evidence" value="ECO:0007669"/>
    <property type="project" value="TreeGrafter"/>
</dbReference>
<dbReference type="PANTHER" id="PTHR11521">
    <property type="entry name" value="TROPONIN T"/>
    <property type="match status" value="1"/>
</dbReference>
<dbReference type="Proteomes" id="UP000054776">
    <property type="component" value="Unassembled WGS sequence"/>
</dbReference>
<dbReference type="InterPro" id="IPR038077">
    <property type="entry name" value="Troponin_sf"/>
</dbReference>
<feature type="compositionally biased region" description="Acidic residues" evidence="2">
    <location>
        <begin position="896"/>
        <end position="905"/>
    </location>
</feature>
<feature type="region of interest" description="Disordered" evidence="2">
    <location>
        <begin position="734"/>
        <end position="755"/>
    </location>
</feature>
<feature type="compositionally biased region" description="Basic and acidic residues" evidence="2">
    <location>
        <begin position="504"/>
        <end position="513"/>
    </location>
</feature>
<dbReference type="Pfam" id="PF00992">
    <property type="entry name" value="Troponin"/>
    <property type="match status" value="1"/>
</dbReference>
<evidence type="ECO:0000259" key="3">
    <source>
        <dbReference type="Pfam" id="PF23741"/>
    </source>
</evidence>
<dbReference type="PANTHER" id="PTHR11521:SF1">
    <property type="entry name" value="TROPONIN T, SKELETAL MUSCLE"/>
    <property type="match status" value="1"/>
</dbReference>
<feature type="domain" description="DUF7164" evidence="3">
    <location>
        <begin position="1107"/>
        <end position="1457"/>
    </location>
</feature>
<keyword evidence="5" id="KW-1185">Reference proteome</keyword>
<feature type="compositionally biased region" description="Basic and acidic residues" evidence="2">
    <location>
        <begin position="521"/>
        <end position="606"/>
    </location>
</feature>
<feature type="non-terminal residue" evidence="4">
    <location>
        <position position="1467"/>
    </location>
</feature>
<evidence type="ECO:0000256" key="1">
    <source>
        <dbReference type="ARBA" id="ARBA00008330"/>
    </source>
</evidence>
<comment type="caution">
    <text evidence="4">The sequence shown here is derived from an EMBL/GenBank/DDBJ whole genome shotgun (WGS) entry which is preliminary data.</text>
</comment>
<dbReference type="GO" id="GO:0005861">
    <property type="term" value="C:troponin complex"/>
    <property type="evidence" value="ECO:0007669"/>
    <property type="project" value="InterPro"/>
</dbReference>
<feature type="compositionally biased region" description="Basic and acidic residues" evidence="2">
    <location>
        <begin position="911"/>
        <end position="927"/>
    </location>
</feature>
<feature type="region of interest" description="Disordered" evidence="2">
    <location>
        <begin position="458"/>
        <end position="631"/>
    </location>
</feature>
<feature type="compositionally biased region" description="Polar residues" evidence="2">
    <location>
        <begin position="871"/>
        <end position="886"/>
    </location>
</feature>
<dbReference type="SUPFAM" id="SSF90250">
    <property type="entry name" value="Troponin coil-coiled subunits"/>
    <property type="match status" value="1"/>
</dbReference>
<sequence>PATAATATITATAADAAAATTTTATTTHKPNQTPDANVFYDLLQGMYTTNVSFSRQENRFAILWLPAARRLSKQKRRSKTSIASFPCDDNFSQEARKQQQQGSKQSSLHSTASFVTYLFSLSRRSHFPLVIMSEEEEVVSRGKNSLCLALSCELADRCRLSSITLENIGNIHAVLKNLIRIDSQERLERSREKLTEFYNQKRRFLNRCASITSANREELQESSRLQQNARSQSRSLSVTNVPSATIQFDASQPPLLLNTIHENHSADYSSSLTRSASGQFRFACTRRRSLATSECLWDPELKCKTAEVVLCCSSRRRKLREDDQEIRDDPKTARLATDVPIVENPIQGRNFIRFVVSIRKRIGVGNERYSSSRKMDNAGVEDLRFAGIRLRPVSPRRDNPRKHSVNQTVISVQLRRTVAASSSVKLPVRKWQSVDLGYLMLGKPKLLGRLLWLSRGEEEEEPEVAEESGSEEDNAEEDDAEVEHESEEEKPRPKPKYSIDDESDVKVLNEAEKAMLAAKKKHEEEEASKLREYEEQRRIQREREEEELKHEDSYYFIQERRRREREEEERILAERRREEEERRKQEEEDRKRRAEDDKRRKEEEKKKRQQMMAGLNASTGPNFQIAKKDKNTEKFDKFGNIVKAKAEMGLTKEQQEEQKRKFLAELVKPLSTQGLDIQGLRSKIKEFHQRICRLEADKYDLEKRGERQDYDVRTKMLFLKELNERQRQISRNKALKKGLDPEEAANSRHPPKVPIASKYDRQIDRRSYSDRRHLFENPKVPVTSKYDRQIDRRSFHERKLIFEVVSVLKRVPFLRYMRCRDLAHSFLKPNALPHFPNTPVSLLILEKIHQDVKTNNTDNSDVDFTFTVQPSKEVSSQHTILSNGVLENSVPKEENEHDNDEDTSDVSESNDSVKNETKLVEKSKSDSESEEDEKDENDDEDEEGEEDEEEEEEEEKEGEEEDEDEEEEDEEPLKKKQQPIFHGSARPPLKWGRKENEELENLRRNLEPPKYIEQVKVEGARPPMEPIPVQMPDVYENGSVWHELPDQKMLPECYGDNYHGNIFFYSLSNYLLYQKNVFYKFDKIQCKQNVKQAVNLIEKAQKLKFNHNGLQIGVLISLPSREDNFYVVQFITFIYASWKYVNEHKFEVVNQQTINSASLNVIDLLVFCMKSSCSFMPPDCIVLQNGKMKTADQTRRNLPTCYIIPTEEFKHRYSSVNSYVFLNAPEVNDLAKQYDYFIRTDIDSFLSPALLLFKLDNKTPIITGHGGYCTKYTTHRLHAVAKRLQLNHQKVHCPGSTWFGKSDVIIKLANLSAHLAMIIYDNEFDAKKYPELRPFFKNSAFGQWPEWWKPVSSMYAQELALNHLIKNFTTHFIQRDLLDVESCRESSIFNHLHVHTWHDDCEFQKFKFLNPIVANLTHGRPVFLRTDNAFPKLAKCMSVKEYCTHIAWNGVHRYFASLAMTSPYFKD</sequence>
<evidence type="ECO:0000313" key="5">
    <source>
        <dbReference type="Proteomes" id="UP000054776"/>
    </source>
</evidence>
<evidence type="ECO:0000256" key="2">
    <source>
        <dbReference type="SAM" id="MobiDB-lite"/>
    </source>
</evidence>
<comment type="similarity">
    <text evidence="1">Belongs to the troponin T family.</text>
</comment>
<feature type="compositionally biased region" description="Acidic residues" evidence="2">
    <location>
        <begin position="458"/>
        <end position="486"/>
    </location>
</feature>
<dbReference type="GO" id="GO:0006936">
    <property type="term" value="P:muscle contraction"/>
    <property type="evidence" value="ECO:0007669"/>
    <property type="project" value="TreeGrafter"/>
</dbReference>
<accession>A0A0V1BRM6</accession>
<organism evidence="4 5">
    <name type="scientific">Trichinella spiralis</name>
    <name type="common">Trichina worm</name>
    <dbReference type="NCBI Taxonomy" id="6334"/>
    <lineage>
        <taxon>Eukaryota</taxon>
        <taxon>Metazoa</taxon>
        <taxon>Ecdysozoa</taxon>
        <taxon>Nematoda</taxon>
        <taxon>Enoplea</taxon>
        <taxon>Dorylaimia</taxon>
        <taxon>Trichinellida</taxon>
        <taxon>Trichinellidae</taxon>
        <taxon>Trichinella</taxon>
    </lineage>
</organism>
<dbReference type="Pfam" id="PF23741">
    <property type="entry name" value="DUF7164"/>
    <property type="match status" value="1"/>
</dbReference>
<protein>
    <submittedName>
        <fullName evidence="4">Troponin T</fullName>
    </submittedName>
</protein>
<gene>
    <name evidence="4" type="primary">mup-2</name>
    <name evidence="4" type="ORF">T01_15951</name>
</gene>
<dbReference type="GO" id="GO:0006937">
    <property type="term" value="P:regulation of muscle contraction"/>
    <property type="evidence" value="ECO:0007669"/>
    <property type="project" value="InterPro"/>
</dbReference>
<dbReference type="InterPro" id="IPR027707">
    <property type="entry name" value="TNNT"/>
</dbReference>
<evidence type="ECO:0000313" key="4">
    <source>
        <dbReference type="EMBL" id="KRY39963.1"/>
    </source>
</evidence>
<dbReference type="EMBL" id="JYDH01000015">
    <property type="protein sequence ID" value="KRY39963.1"/>
    <property type="molecule type" value="Genomic_DNA"/>
</dbReference>
<feature type="compositionally biased region" description="Acidic residues" evidence="2">
    <location>
        <begin position="928"/>
        <end position="971"/>
    </location>
</feature>
<dbReference type="eggNOG" id="KOG3634">
    <property type="taxonomic scope" value="Eukaryota"/>
</dbReference>